<dbReference type="Proteomes" id="UP000644507">
    <property type="component" value="Unassembled WGS sequence"/>
</dbReference>
<dbReference type="EMBL" id="BMXI01000002">
    <property type="protein sequence ID" value="GHC43822.1"/>
    <property type="molecule type" value="Genomic_DNA"/>
</dbReference>
<protein>
    <submittedName>
        <fullName evidence="1">Uncharacterized protein</fullName>
    </submittedName>
</protein>
<sequence length="87" mass="9734">MQVNPIEISFPCPACGIRLTILQTMADGPCPHCHIPIQVELKAGIREPDLATQEEQSVKNTFERRRFRPATHATKTGTPAHRRLSDC</sequence>
<evidence type="ECO:0000313" key="2">
    <source>
        <dbReference type="Proteomes" id="UP000644507"/>
    </source>
</evidence>
<gene>
    <name evidence="1" type="ORF">GCM10007100_06260</name>
</gene>
<reference evidence="1" key="2">
    <citation type="submission" date="2020-09" db="EMBL/GenBank/DDBJ databases">
        <authorList>
            <person name="Sun Q."/>
            <person name="Kim S."/>
        </authorList>
    </citation>
    <scope>NUCLEOTIDE SEQUENCE</scope>
    <source>
        <strain evidence="1">KCTC 12988</strain>
    </source>
</reference>
<comment type="caution">
    <text evidence="1">The sequence shown here is derived from an EMBL/GenBank/DDBJ whole genome shotgun (WGS) entry which is preliminary data.</text>
</comment>
<keyword evidence="2" id="KW-1185">Reference proteome</keyword>
<dbReference type="AlphaFoldDB" id="A0A918TIK9"/>
<name>A0A918TIK9_9BACT</name>
<reference evidence="1" key="1">
    <citation type="journal article" date="2014" name="Int. J. Syst. Evol. Microbiol.">
        <title>Complete genome sequence of Corynebacterium casei LMG S-19264T (=DSM 44701T), isolated from a smear-ripened cheese.</title>
        <authorList>
            <consortium name="US DOE Joint Genome Institute (JGI-PGF)"/>
            <person name="Walter F."/>
            <person name="Albersmeier A."/>
            <person name="Kalinowski J."/>
            <person name="Ruckert C."/>
        </authorList>
    </citation>
    <scope>NUCLEOTIDE SEQUENCE</scope>
    <source>
        <strain evidence="1">KCTC 12988</strain>
    </source>
</reference>
<evidence type="ECO:0000313" key="1">
    <source>
        <dbReference type="EMBL" id="GHC43822.1"/>
    </source>
</evidence>
<organism evidence="1 2">
    <name type="scientific">Roseibacillus persicicus</name>
    <dbReference type="NCBI Taxonomy" id="454148"/>
    <lineage>
        <taxon>Bacteria</taxon>
        <taxon>Pseudomonadati</taxon>
        <taxon>Verrucomicrobiota</taxon>
        <taxon>Verrucomicrobiia</taxon>
        <taxon>Verrucomicrobiales</taxon>
        <taxon>Verrucomicrobiaceae</taxon>
        <taxon>Roseibacillus</taxon>
    </lineage>
</organism>
<accession>A0A918TIK9</accession>
<proteinExistence type="predicted"/>